<keyword evidence="6" id="KW-0808">Transferase</keyword>
<feature type="transmembrane region" description="Helical" evidence="4">
    <location>
        <begin position="226"/>
        <end position="247"/>
    </location>
</feature>
<keyword evidence="7" id="KW-1185">Reference proteome</keyword>
<dbReference type="AlphaFoldDB" id="A0A2S0UK37"/>
<evidence type="ECO:0000313" key="7">
    <source>
        <dbReference type="Proteomes" id="UP000244496"/>
    </source>
</evidence>
<dbReference type="EMBL" id="CP028918">
    <property type="protein sequence ID" value="AWB48161.1"/>
    <property type="molecule type" value="Genomic_DNA"/>
</dbReference>
<feature type="transmembrane region" description="Helical" evidence="4">
    <location>
        <begin position="253"/>
        <end position="276"/>
    </location>
</feature>
<dbReference type="RefSeq" id="WP_108434984.1">
    <property type="nucleotide sequence ID" value="NZ_CP028918.1"/>
</dbReference>
<dbReference type="PANTHER" id="PTHR43767:SF1">
    <property type="entry name" value="NONRIBOSOMAL PEPTIDE SYNTHASE PES1 (EUROFUNG)-RELATED"/>
    <property type="match status" value="1"/>
</dbReference>
<dbReference type="Gene3D" id="3.30.300.30">
    <property type="match status" value="1"/>
</dbReference>
<accession>A0A2S0UK37</accession>
<dbReference type="Proteomes" id="UP000244496">
    <property type="component" value="Chromosome"/>
</dbReference>
<dbReference type="InterPro" id="IPR000873">
    <property type="entry name" value="AMP-dep_synth/lig_dom"/>
</dbReference>
<feature type="transmembrane region" description="Helical" evidence="4">
    <location>
        <begin position="42"/>
        <end position="63"/>
    </location>
</feature>
<dbReference type="InterPro" id="IPR011701">
    <property type="entry name" value="MFS"/>
</dbReference>
<keyword evidence="6" id="KW-0436">Ligase</keyword>
<keyword evidence="1 4" id="KW-0812">Transmembrane</keyword>
<dbReference type="InterPro" id="IPR036259">
    <property type="entry name" value="MFS_trans_sf"/>
</dbReference>
<evidence type="ECO:0000256" key="1">
    <source>
        <dbReference type="ARBA" id="ARBA00022692"/>
    </source>
</evidence>
<feature type="transmembrane region" description="Helical" evidence="4">
    <location>
        <begin position="75"/>
        <end position="95"/>
    </location>
</feature>
<feature type="transmembrane region" description="Helical" evidence="4">
    <location>
        <begin position="288"/>
        <end position="308"/>
    </location>
</feature>
<dbReference type="Gene3D" id="3.40.50.12780">
    <property type="entry name" value="N-terminal domain of ligase-like"/>
    <property type="match status" value="1"/>
</dbReference>
<keyword evidence="2 4" id="KW-1133">Transmembrane helix</keyword>
<dbReference type="InterPro" id="IPR020845">
    <property type="entry name" value="AMP-binding_CS"/>
</dbReference>
<dbReference type="SMART" id="SM00563">
    <property type="entry name" value="PlsC"/>
    <property type="match status" value="1"/>
</dbReference>
<keyword evidence="3 4" id="KW-0472">Membrane</keyword>
<dbReference type="GO" id="GO:0008922">
    <property type="term" value="F:long-chain fatty acid [acyl-carrier-protein] ligase activity"/>
    <property type="evidence" value="ECO:0007669"/>
    <property type="project" value="UniProtKB-EC"/>
</dbReference>
<dbReference type="GO" id="GO:0022857">
    <property type="term" value="F:transmembrane transporter activity"/>
    <property type="evidence" value="ECO:0007669"/>
    <property type="project" value="InterPro"/>
</dbReference>
<feature type="transmembrane region" description="Helical" evidence="4">
    <location>
        <begin position="364"/>
        <end position="385"/>
    </location>
</feature>
<dbReference type="InterPro" id="IPR002123">
    <property type="entry name" value="Plipid/glycerol_acylTrfase"/>
</dbReference>
<dbReference type="GO" id="GO:0016746">
    <property type="term" value="F:acyltransferase activity"/>
    <property type="evidence" value="ECO:0007669"/>
    <property type="project" value="UniProtKB-KW"/>
</dbReference>
<sequence length="1127" mass="118699">MTRNPALHPLLATAFFGAMNDNLLRAALVVLATLLVPASQAALIALLASGLMMLPYLLVSGLAGRLADKREKAGLIRWIKAAELAIACLASAALLAHSLPFLLVVIFAMGTHSAFYGPLKQGWLPERLPAADLVPANALLETATFAAILLGTLGGGALMALWGAPAVATASVLIALAGIAASLRLPTGQPAAPALHIPANPFSGNITLLQDLAADRGLMRAALLESWFWAAGAVYLSALPVFLRGLLDADQLLVSTIMAVFAAGIGAGSLLIARLLRGKPSLTSTAPSALLLALGGLVLYAALLALPARGGTAALFTTPSGIVTTLSILAVAMAGGAYAVPLAAAIQTRSPPDARARIQAGKGILSAAAITATSLLMALLTTLGLPLSAQFLILATGSATAFAATLRFFPAEALQGLLRLLLGTLLRVKITGGENLNTTGPVIYASNHQSLLDGPLLFSLLGPQAAFAMTSIWADRPFMQKVARLVPILATDHTKPMSIKAMARRIAAGQSCVIFPEGRITATGALMKIYPGTSWLVDQANVPVIPIHIEGLEFSRQSRPKHGFPRRWFPKVRLTIGPAQRITLDPDLKGRKRRERAALMVSELLETQRYIALNRYDTLPQALADTAALYGANRSALVDHTGTDLSHGKLTLAGDVLARTLSPLLKDDPTVGLLLPTAAGVPAVLLALWRMGVTPAMLNPTLGPGPLKTCLTTAQITTVITSTAMVDQAKLHGLIADLEAAGIRILRTEDIRASVTIATKARAFLSAKFGPARKGSTLVPITRDTPAAILFTSGTEGAPKGVVLSHANFLANIAQLRAHTDVNAGDRIFTALPVFHSFGLTAGILLPLVVGAQVVAYPSPLHYKVIPELAYYHQPTVIFGTDSFLSGWGRRAHDYDFASLRTAIAGAEPIKQATRDLWSRRFGVRILEGYGATETAPVLSLNTPVSSRDGTVGRFLPGIEPRLEPITGVDAFKLYVRGENIMRGYIRATAPGVIEAPEDGWYDTGDAVTLDDDGFITIRGRIKRFAKIGGEMVSLAAVEALSERTWPNIPAAAIAQPDPRKGNRVILVLAPPHGEKAPTLDALKTQARAEGMAEIMLPARLELLAKLPMLASGKPDYPAIAKLYADP</sequence>
<dbReference type="Pfam" id="PF01553">
    <property type="entry name" value="Acyltransferase"/>
    <property type="match status" value="1"/>
</dbReference>
<dbReference type="PANTHER" id="PTHR43767">
    <property type="entry name" value="LONG-CHAIN-FATTY-ACID--COA LIGASE"/>
    <property type="match status" value="1"/>
</dbReference>
<dbReference type="SUPFAM" id="SSF69593">
    <property type="entry name" value="Glycerol-3-phosphate (1)-acyltransferase"/>
    <property type="match status" value="1"/>
</dbReference>
<dbReference type="Pfam" id="PF00501">
    <property type="entry name" value="AMP-binding"/>
    <property type="match status" value="1"/>
</dbReference>
<proteinExistence type="predicted"/>
<gene>
    <name evidence="6" type="ORF">HYN69_06180</name>
</gene>
<keyword evidence="6" id="KW-0012">Acyltransferase</keyword>
<feature type="domain" description="Phospholipid/glycerol acyltransferase" evidence="5">
    <location>
        <begin position="442"/>
        <end position="552"/>
    </location>
</feature>
<dbReference type="SUPFAM" id="SSF103473">
    <property type="entry name" value="MFS general substrate transporter"/>
    <property type="match status" value="1"/>
</dbReference>
<dbReference type="Pfam" id="PF07690">
    <property type="entry name" value="MFS_1"/>
    <property type="match status" value="1"/>
</dbReference>
<dbReference type="InterPro" id="IPR042099">
    <property type="entry name" value="ANL_N_sf"/>
</dbReference>
<evidence type="ECO:0000313" key="6">
    <source>
        <dbReference type="EMBL" id="AWB48161.1"/>
    </source>
</evidence>
<name>A0A2S0UK37_9RHOB</name>
<protein>
    <submittedName>
        <fullName evidence="6">Acyl-[ACP]--phospholipid O-acyltransferase</fullName>
        <ecNumber evidence="6">6.2.1.20</ecNumber>
    </submittedName>
</protein>
<dbReference type="PROSITE" id="PS00455">
    <property type="entry name" value="AMP_BINDING"/>
    <property type="match status" value="1"/>
</dbReference>
<evidence type="ECO:0000259" key="5">
    <source>
        <dbReference type="SMART" id="SM00563"/>
    </source>
</evidence>
<evidence type="ECO:0000256" key="4">
    <source>
        <dbReference type="SAM" id="Phobius"/>
    </source>
</evidence>
<feature type="transmembrane region" description="Helical" evidence="4">
    <location>
        <begin position="320"/>
        <end position="343"/>
    </location>
</feature>
<dbReference type="CDD" id="cd07989">
    <property type="entry name" value="LPLAT_AGPAT-like"/>
    <property type="match status" value="1"/>
</dbReference>
<dbReference type="InterPro" id="IPR045851">
    <property type="entry name" value="AMP-bd_C_sf"/>
</dbReference>
<dbReference type="KEGG" id="geh:HYN69_06180"/>
<dbReference type="CDD" id="cd06173">
    <property type="entry name" value="MFS_MefA_like"/>
    <property type="match status" value="1"/>
</dbReference>
<dbReference type="InterPro" id="IPR050237">
    <property type="entry name" value="ATP-dep_AMP-bd_enzyme"/>
</dbReference>
<reference evidence="6 7" key="1">
    <citation type="submission" date="2018-04" db="EMBL/GenBank/DDBJ databases">
        <title>Genome sequencing of Gemmobacter.</title>
        <authorList>
            <person name="Yi H."/>
            <person name="Baek M.-G."/>
        </authorList>
    </citation>
    <scope>NUCLEOTIDE SEQUENCE [LARGE SCALE GENOMIC DNA]</scope>
    <source>
        <strain evidence="6 7">HYN0069</strain>
    </source>
</reference>
<dbReference type="Gene3D" id="1.20.1250.20">
    <property type="entry name" value="MFS general substrate transporter like domains"/>
    <property type="match status" value="1"/>
</dbReference>
<dbReference type="EC" id="6.2.1.20" evidence="6"/>
<evidence type="ECO:0000256" key="3">
    <source>
        <dbReference type="ARBA" id="ARBA00023136"/>
    </source>
</evidence>
<evidence type="ECO:0000256" key="2">
    <source>
        <dbReference type="ARBA" id="ARBA00022989"/>
    </source>
</evidence>
<organism evidence="6 7">
    <name type="scientific">Paragemmobacter aquarius</name>
    <dbReference type="NCBI Taxonomy" id="2169400"/>
    <lineage>
        <taxon>Bacteria</taxon>
        <taxon>Pseudomonadati</taxon>
        <taxon>Pseudomonadota</taxon>
        <taxon>Alphaproteobacteria</taxon>
        <taxon>Rhodobacterales</taxon>
        <taxon>Paracoccaceae</taxon>
        <taxon>Paragemmobacter</taxon>
    </lineage>
</organism>
<dbReference type="OrthoDB" id="6187882at2"/>
<dbReference type="SUPFAM" id="SSF56801">
    <property type="entry name" value="Acetyl-CoA synthetase-like"/>
    <property type="match status" value="1"/>
</dbReference>
<feature type="transmembrane region" description="Helical" evidence="4">
    <location>
        <begin position="159"/>
        <end position="181"/>
    </location>
</feature>